<accession>A0ABU6ZFT9</accession>
<reference evidence="1 2" key="1">
    <citation type="journal article" date="2023" name="Plants (Basel)">
        <title>Bridging the Gap: Combining Genomics and Transcriptomics Approaches to Understand Stylosanthes scabra, an Orphan Legume from the Brazilian Caatinga.</title>
        <authorList>
            <person name="Ferreira-Neto J.R.C."/>
            <person name="da Silva M.D."/>
            <person name="Binneck E."/>
            <person name="de Melo N.F."/>
            <person name="da Silva R.H."/>
            <person name="de Melo A.L.T.M."/>
            <person name="Pandolfi V."/>
            <person name="Bustamante F.O."/>
            <person name="Brasileiro-Vidal A.C."/>
            <person name="Benko-Iseppon A.M."/>
        </authorList>
    </citation>
    <scope>NUCLEOTIDE SEQUENCE [LARGE SCALE GENOMIC DNA]</scope>
    <source>
        <tissue evidence="1">Leaves</tissue>
    </source>
</reference>
<name>A0ABU6ZFT9_9FABA</name>
<keyword evidence="2" id="KW-1185">Reference proteome</keyword>
<evidence type="ECO:0000313" key="1">
    <source>
        <dbReference type="EMBL" id="MED6220830.1"/>
    </source>
</evidence>
<gene>
    <name evidence="1" type="ORF">PIB30_048594</name>
</gene>
<sequence length="101" mass="10910">MEVAKKSARHEKLKSLEAKSSAYAYAPKTDVRTHCHNFGGTSKLESDPMRTHLKIVVTLCADCGVKCADELSRWSLRATDGKNGVNLEVVNATPLPITGGP</sequence>
<evidence type="ECO:0000313" key="2">
    <source>
        <dbReference type="Proteomes" id="UP001341840"/>
    </source>
</evidence>
<organism evidence="1 2">
    <name type="scientific">Stylosanthes scabra</name>
    <dbReference type="NCBI Taxonomy" id="79078"/>
    <lineage>
        <taxon>Eukaryota</taxon>
        <taxon>Viridiplantae</taxon>
        <taxon>Streptophyta</taxon>
        <taxon>Embryophyta</taxon>
        <taxon>Tracheophyta</taxon>
        <taxon>Spermatophyta</taxon>
        <taxon>Magnoliopsida</taxon>
        <taxon>eudicotyledons</taxon>
        <taxon>Gunneridae</taxon>
        <taxon>Pentapetalae</taxon>
        <taxon>rosids</taxon>
        <taxon>fabids</taxon>
        <taxon>Fabales</taxon>
        <taxon>Fabaceae</taxon>
        <taxon>Papilionoideae</taxon>
        <taxon>50 kb inversion clade</taxon>
        <taxon>dalbergioids sensu lato</taxon>
        <taxon>Dalbergieae</taxon>
        <taxon>Pterocarpus clade</taxon>
        <taxon>Stylosanthes</taxon>
    </lineage>
</organism>
<protein>
    <submittedName>
        <fullName evidence="1">Uncharacterized protein</fullName>
    </submittedName>
</protein>
<comment type="caution">
    <text evidence="1">The sequence shown here is derived from an EMBL/GenBank/DDBJ whole genome shotgun (WGS) entry which is preliminary data.</text>
</comment>
<dbReference type="Proteomes" id="UP001341840">
    <property type="component" value="Unassembled WGS sequence"/>
</dbReference>
<dbReference type="EMBL" id="JASCZI010272180">
    <property type="protein sequence ID" value="MED6220830.1"/>
    <property type="molecule type" value="Genomic_DNA"/>
</dbReference>
<proteinExistence type="predicted"/>